<gene>
    <name evidence="1" type="ORF">GDO81_015277</name>
</gene>
<accession>A0AAV7AII3</accession>
<protein>
    <submittedName>
        <fullName evidence="1">Uncharacterized protein</fullName>
    </submittedName>
</protein>
<evidence type="ECO:0000313" key="2">
    <source>
        <dbReference type="Proteomes" id="UP000824782"/>
    </source>
</evidence>
<keyword evidence="2" id="KW-1185">Reference proteome</keyword>
<dbReference type="Proteomes" id="UP000824782">
    <property type="component" value="Unassembled WGS sequence"/>
</dbReference>
<organism evidence="1 2">
    <name type="scientific">Engystomops pustulosus</name>
    <name type="common">Tungara frog</name>
    <name type="synonym">Physalaemus pustulosus</name>
    <dbReference type="NCBI Taxonomy" id="76066"/>
    <lineage>
        <taxon>Eukaryota</taxon>
        <taxon>Metazoa</taxon>
        <taxon>Chordata</taxon>
        <taxon>Craniata</taxon>
        <taxon>Vertebrata</taxon>
        <taxon>Euteleostomi</taxon>
        <taxon>Amphibia</taxon>
        <taxon>Batrachia</taxon>
        <taxon>Anura</taxon>
        <taxon>Neobatrachia</taxon>
        <taxon>Hyloidea</taxon>
        <taxon>Leptodactylidae</taxon>
        <taxon>Leiuperinae</taxon>
        <taxon>Engystomops</taxon>
    </lineage>
</organism>
<comment type="caution">
    <text evidence="1">The sequence shown here is derived from an EMBL/GenBank/DDBJ whole genome shotgun (WGS) entry which is preliminary data.</text>
</comment>
<name>A0AAV7AII3_ENGPU</name>
<dbReference type="AlphaFoldDB" id="A0AAV7AII3"/>
<sequence>MSKVYRSEFSNHTNARLRRYITLLKVLYYRSSVHYVCTPKYSYVQIRSDCTHECLAMSTYRVYTCHTYIQNWAQYSIYF</sequence>
<proteinExistence type="predicted"/>
<evidence type="ECO:0000313" key="1">
    <source>
        <dbReference type="EMBL" id="KAG8561177.1"/>
    </source>
</evidence>
<dbReference type="EMBL" id="WNYA01000007">
    <property type="protein sequence ID" value="KAG8561177.1"/>
    <property type="molecule type" value="Genomic_DNA"/>
</dbReference>
<reference evidence="1" key="1">
    <citation type="thesis" date="2020" institute="ProQuest LLC" country="789 East Eisenhower Parkway, Ann Arbor, MI, USA">
        <title>Comparative Genomics and Chromosome Evolution.</title>
        <authorList>
            <person name="Mudd A.B."/>
        </authorList>
    </citation>
    <scope>NUCLEOTIDE SEQUENCE</scope>
    <source>
        <strain evidence="1">237g6f4</strain>
        <tissue evidence="1">Blood</tissue>
    </source>
</reference>